<dbReference type="EMBL" id="JAMKFB020000005">
    <property type="protein sequence ID" value="KAL0192090.1"/>
    <property type="molecule type" value="Genomic_DNA"/>
</dbReference>
<dbReference type="AlphaFoldDB" id="A0ABD0R0R0"/>
<accession>A0ABD0R0R0</accession>
<comment type="caution">
    <text evidence="3">The sequence shown here is derived from an EMBL/GenBank/DDBJ whole genome shotgun (WGS) entry which is preliminary data.</text>
</comment>
<feature type="non-terminal residue" evidence="3">
    <location>
        <position position="1"/>
    </location>
</feature>
<evidence type="ECO:0000313" key="4">
    <source>
        <dbReference type="Proteomes" id="UP001529510"/>
    </source>
</evidence>
<dbReference type="PANTHER" id="PTHR11200:SF127">
    <property type="entry name" value="PHOSPHATIDYLINOSITOL 4,5-BISPHOSPHATE 5-PHOSPHATASE A"/>
    <property type="match status" value="1"/>
</dbReference>
<feature type="domain" description="Inositol polyphosphate-related phosphatase" evidence="2">
    <location>
        <begin position="1"/>
        <end position="50"/>
    </location>
</feature>
<name>A0ABD0R0R0_CIRMR</name>
<reference evidence="3 4" key="1">
    <citation type="submission" date="2024-05" db="EMBL/GenBank/DDBJ databases">
        <title>Genome sequencing and assembly of Indian major carp, Cirrhinus mrigala (Hamilton, 1822).</title>
        <authorList>
            <person name="Mohindra V."/>
            <person name="Chowdhury L.M."/>
            <person name="Lal K."/>
            <person name="Jena J.K."/>
        </authorList>
    </citation>
    <scope>NUCLEOTIDE SEQUENCE [LARGE SCALE GENOMIC DNA]</scope>
    <source>
        <strain evidence="3">CM1030</strain>
        <tissue evidence="3">Blood</tissue>
    </source>
</reference>
<dbReference type="InterPro" id="IPR046985">
    <property type="entry name" value="IP5"/>
</dbReference>
<keyword evidence="4" id="KW-1185">Reference proteome</keyword>
<gene>
    <name evidence="3" type="ORF">M9458_010386</name>
</gene>
<dbReference type="Proteomes" id="UP001529510">
    <property type="component" value="Unassembled WGS sequence"/>
</dbReference>
<dbReference type="PANTHER" id="PTHR11200">
    <property type="entry name" value="INOSITOL 5-PHOSPHATASE"/>
    <property type="match status" value="1"/>
</dbReference>
<dbReference type="Pfam" id="PF22669">
    <property type="entry name" value="Exo_endo_phos2"/>
    <property type="match status" value="1"/>
</dbReference>
<evidence type="ECO:0000256" key="1">
    <source>
        <dbReference type="ARBA" id="ARBA00013044"/>
    </source>
</evidence>
<evidence type="ECO:0000259" key="2">
    <source>
        <dbReference type="Pfam" id="PF22669"/>
    </source>
</evidence>
<dbReference type="InterPro" id="IPR036691">
    <property type="entry name" value="Endo/exonu/phosph_ase_sf"/>
</dbReference>
<dbReference type="EC" id="3.1.3.36" evidence="1"/>
<sequence>GNKGGVSARMNVFGHSICFLNCHLPAHMENTDQRMEDFESILQQQQFEGQAATGVLDH</sequence>
<feature type="non-terminal residue" evidence="3">
    <location>
        <position position="58"/>
    </location>
</feature>
<dbReference type="GO" id="GO:0004439">
    <property type="term" value="F:phosphatidylinositol-4,5-bisphosphate 5-phosphatase activity"/>
    <property type="evidence" value="ECO:0007669"/>
    <property type="project" value="UniProtKB-EC"/>
</dbReference>
<dbReference type="Gene3D" id="3.60.10.10">
    <property type="entry name" value="Endonuclease/exonuclease/phosphatase"/>
    <property type="match status" value="1"/>
</dbReference>
<dbReference type="SUPFAM" id="SSF56219">
    <property type="entry name" value="DNase I-like"/>
    <property type="match status" value="1"/>
</dbReference>
<organism evidence="3 4">
    <name type="scientific">Cirrhinus mrigala</name>
    <name type="common">Mrigala</name>
    <dbReference type="NCBI Taxonomy" id="683832"/>
    <lineage>
        <taxon>Eukaryota</taxon>
        <taxon>Metazoa</taxon>
        <taxon>Chordata</taxon>
        <taxon>Craniata</taxon>
        <taxon>Vertebrata</taxon>
        <taxon>Euteleostomi</taxon>
        <taxon>Actinopterygii</taxon>
        <taxon>Neopterygii</taxon>
        <taxon>Teleostei</taxon>
        <taxon>Ostariophysi</taxon>
        <taxon>Cypriniformes</taxon>
        <taxon>Cyprinidae</taxon>
        <taxon>Labeoninae</taxon>
        <taxon>Labeonini</taxon>
        <taxon>Cirrhinus</taxon>
    </lineage>
</organism>
<evidence type="ECO:0000313" key="3">
    <source>
        <dbReference type="EMBL" id="KAL0192090.1"/>
    </source>
</evidence>
<protein>
    <recommendedName>
        <fullName evidence="1">phosphoinositide 5-phosphatase</fullName>
        <ecNumber evidence="1">3.1.3.36</ecNumber>
    </recommendedName>
</protein>
<proteinExistence type="predicted"/>
<dbReference type="InterPro" id="IPR000300">
    <property type="entry name" value="IPPc"/>
</dbReference>